<feature type="signal peptide" evidence="3">
    <location>
        <begin position="1"/>
        <end position="19"/>
    </location>
</feature>
<dbReference type="PROSITE" id="PS51212">
    <property type="entry name" value="WSC"/>
    <property type="match status" value="3"/>
</dbReference>
<dbReference type="Pfam" id="PF01822">
    <property type="entry name" value="WSC"/>
    <property type="match status" value="3"/>
</dbReference>
<feature type="chain" id="PRO_5042000189" evidence="3">
    <location>
        <begin position="20"/>
        <end position="839"/>
    </location>
</feature>
<protein>
    <submittedName>
        <fullName evidence="5">Glycosyl hydrolase family 71-domain-containing protein</fullName>
    </submittedName>
</protein>
<evidence type="ECO:0000256" key="2">
    <source>
        <dbReference type="SAM" id="MobiDB-lite"/>
    </source>
</evidence>
<dbReference type="EMBL" id="JARKIF010000031">
    <property type="protein sequence ID" value="KAJ7612255.1"/>
    <property type="molecule type" value="Genomic_DNA"/>
</dbReference>
<evidence type="ECO:0000313" key="6">
    <source>
        <dbReference type="Proteomes" id="UP001221142"/>
    </source>
</evidence>
<feature type="domain" description="WSC" evidence="4">
    <location>
        <begin position="498"/>
        <end position="589"/>
    </location>
</feature>
<dbReference type="AlphaFoldDB" id="A0AAD7FCP4"/>
<sequence length="839" mass="89667">MRFFAAVLSLAAAATAATARYSKRSDDQGLALHKRAPLPSNSSQVQDDPTELLKRDGTKYVFMHHIVGNTYSYTLDTWKDDIQQIAAKGVDAIALNIGGDAWQMTQVGNAYAAAQALGFPTKLFFSFDFTTNLGCSLSDIVSRTKQFSGHPAQFKVNGKPMISSYAGDCLGNGGWQSLKDQTNAYIMPFIWGLEGNFGSYPSMDSWYCWGCAWPQGNYDKNTDDDNYYISQLGSKYATTVSMWFYTHLSDKNRLLRSDDWLINSRWEQLVAMRDKLTFVEMVTWNDFGESDYFGPVRVDQPAGTTWADGYPHTAWYDMSEYYIKAFKTGVYPTITQDVIYYWARPHPHDAIVNDGNRPDNWDWTQDYLWVAAFCSSTCTVTLQSGSPGATTFSNLPAGVNKLKIPLSAGRVTVSMIKSGQTVISKTDQDFMYTTSPAKYNFNAFVGAAYASSTPTTTTTVTTPTTTSTTTTTATTPTTTSTTTTPASTATTTSVAGTSFTYLGCYPDNSSPRTLNNGIHTSTSGVASCLATCKNAGYPYAGVQYGSECWCSSTLTSGVKPVSEGDCNMSCSGGTGTCGGYYRVNVYYAADELTGTTTTSTTTSPTTTSTTTTSTTTASTTAAATSTPTWTSLGCYVDNGSPRTLNNGMHITSGSLTTASCLATCANAGYLYGGTEYGSECWCASSLTSGVSSAPSGDCNMGCSGKSSEMCGGYYRISVYKASSVVPPPALTWSSLGCYQDQSSQRTLGATSFSSGAQTVEGCQASCAASGYRYAGLEYGSECWCATSLTAGVSKANNGDCNMSCSGSGSEICGGSYRINVYSASTASKKRRLGSEELAN</sequence>
<dbReference type="PANTHER" id="PTHR45964">
    <property type="entry name" value="WSCD FAMILY MEMBER CG9164"/>
    <property type="match status" value="1"/>
</dbReference>
<evidence type="ECO:0000313" key="5">
    <source>
        <dbReference type="EMBL" id="KAJ7612255.1"/>
    </source>
</evidence>
<evidence type="ECO:0000256" key="1">
    <source>
        <dbReference type="ARBA" id="ARBA00022737"/>
    </source>
</evidence>
<dbReference type="GO" id="GO:0051118">
    <property type="term" value="F:glucan endo-1,3-alpha-glucosidase activity"/>
    <property type="evidence" value="ECO:0007669"/>
    <property type="project" value="InterPro"/>
</dbReference>
<keyword evidence="3" id="KW-0732">Signal</keyword>
<dbReference type="InterPro" id="IPR002889">
    <property type="entry name" value="WSC_carb-bd"/>
</dbReference>
<dbReference type="CDD" id="cd11577">
    <property type="entry name" value="GH71"/>
    <property type="match status" value="1"/>
</dbReference>
<dbReference type="Gene3D" id="3.20.20.80">
    <property type="entry name" value="Glycosidases"/>
    <property type="match status" value="1"/>
</dbReference>
<proteinExistence type="predicted"/>
<feature type="domain" description="WSC" evidence="4">
    <location>
        <begin position="731"/>
        <end position="824"/>
    </location>
</feature>
<gene>
    <name evidence="5" type="ORF">FB45DRAFT_1118131</name>
</gene>
<evidence type="ECO:0000256" key="3">
    <source>
        <dbReference type="SAM" id="SignalP"/>
    </source>
</evidence>
<dbReference type="PANTHER" id="PTHR45964:SF5">
    <property type="entry name" value="WSCD FAMILY MEMBER CG9164"/>
    <property type="match status" value="1"/>
</dbReference>
<dbReference type="SMART" id="SM00321">
    <property type="entry name" value="WSC"/>
    <property type="match status" value="3"/>
</dbReference>
<keyword evidence="1" id="KW-0677">Repeat</keyword>
<feature type="domain" description="WSC" evidence="4">
    <location>
        <begin position="628"/>
        <end position="722"/>
    </location>
</feature>
<accession>A0AAD7FCP4</accession>
<evidence type="ECO:0000259" key="4">
    <source>
        <dbReference type="PROSITE" id="PS51212"/>
    </source>
</evidence>
<keyword evidence="6" id="KW-1185">Reference proteome</keyword>
<dbReference type="Proteomes" id="UP001221142">
    <property type="component" value="Unassembled WGS sequence"/>
</dbReference>
<organism evidence="5 6">
    <name type="scientific">Roridomyces roridus</name>
    <dbReference type="NCBI Taxonomy" id="1738132"/>
    <lineage>
        <taxon>Eukaryota</taxon>
        <taxon>Fungi</taxon>
        <taxon>Dikarya</taxon>
        <taxon>Basidiomycota</taxon>
        <taxon>Agaricomycotina</taxon>
        <taxon>Agaricomycetes</taxon>
        <taxon>Agaricomycetidae</taxon>
        <taxon>Agaricales</taxon>
        <taxon>Marasmiineae</taxon>
        <taxon>Mycenaceae</taxon>
        <taxon>Roridomyces</taxon>
    </lineage>
</organism>
<dbReference type="Pfam" id="PF03659">
    <property type="entry name" value="Glyco_hydro_71"/>
    <property type="match status" value="1"/>
</dbReference>
<comment type="caution">
    <text evidence="5">The sequence shown here is derived from an EMBL/GenBank/DDBJ whole genome shotgun (WGS) entry which is preliminary data.</text>
</comment>
<dbReference type="InterPro" id="IPR051589">
    <property type="entry name" value="Sialate-O-sulfotransferase"/>
</dbReference>
<keyword evidence="5" id="KW-0378">Hydrolase</keyword>
<reference evidence="5" key="1">
    <citation type="submission" date="2023-03" db="EMBL/GenBank/DDBJ databases">
        <title>Massive genome expansion in bonnet fungi (Mycena s.s.) driven by repeated elements and novel gene families across ecological guilds.</title>
        <authorList>
            <consortium name="Lawrence Berkeley National Laboratory"/>
            <person name="Harder C.B."/>
            <person name="Miyauchi S."/>
            <person name="Viragh M."/>
            <person name="Kuo A."/>
            <person name="Thoen E."/>
            <person name="Andreopoulos B."/>
            <person name="Lu D."/>
            <person name="Skrede I."/>
            <person name="Drula E."/>
            <person name="Henrissat B."/>
            <person name="Morin E."/>
            <person name="Kohler A."/>
            <person name="Barry K."/>
            <person name="LaButti K."/>
            <person name="Morin E."/>
            <person name="Salamov A."/>
            <person name="Lipzen A."/>
            <person name="Mereny Z."/>
            <person name="Hegedus B."/>
            <person name="Baldrian P."/>
            <person name="Stursova M."/>
            <person name="Weitz H."/>
            <person name="Taylor A."/>
            <person name="Grigoriev I.V."/>
            <person name="Nagy L.G."/>
            <person name="Martin F."/>
            <person name="Kauserud H."/>
        </authorList>
    </citation>
    <scope>NUCLEOTIDE SEQUENCE</scope>
    <source>
        <strain evidence="5">9284</strain>
    </source>
</reference>
<dbReference type="InterPro" id="IPR005197">
    <property type="entry name" value="Glyco_hydro_71"/>
</dbReference>
<feature type="region of interest" description="Disordered" evidence="2">
    <location>
        <begin position="453"/>
        <end position="489"/>
    </location>
</feature>
<name>A0AAD7FCP4_9AGAR</name>